<keyword evidence="3" id="KW-0378">Hydrolase</keyword>
<dbReference type="InterPro" id="IPR036866">
    <property type="entry name" value="RibonucZ/Hydroxyglut_hydro"/>
</dbReference>
<evidence type="ECO:0000256" key="4">
    <source>
        <dbReference type="ARBA" id="ARBA00022833"/>
    </source>
</evidence>
<dbReference type="InterPro" id="IPR036388">
    <property type="entry name" value="WH-like_DNA-bd_sf"/>
</dbReference>
<dbReference type="GO" id="GO:0005759">
    <property type="term" value="C:mitochondrial matrix"/>
    <property type="evidence" value="ECO:0007669"/>
    <property type="project" value="TreeGrafter"/>
</dbReference>
<reference evidence="7" key="1">
    <citation type="submission" date="2015-01" db="EMBL/GenBank/DDBJ databases">
        <title>Transcriptome Assembly of Fopius arisanus.</title>
        <authorList>
            <person name="Geib S."/>
        </authorList>
    </citation>
    <scope>NUCLEOTIDE SEQUENCE</scope>
</reference>
<dbReference type="InterPro" id="IPR001279">
    <property type="entry name" value="Metallo-B-lactamas"/>
</dbReference>
<gene>
    <name evidence="7" type="primary">CG12375</name>
    <name evidence="9" type="synonym">LOC105264159</name>
    <name evidence="7" type="ORF">g.7960</name>
</gene>
<dbReference type="CDD" id="cd07722">
    <property type="entry name" value="LACTB2-like_MBL-fold"/>
    <property type="match status" value="1"/>
</dbReference>
<dbReference type="FunFam" id="3.60.15.10:FF:000017">
    <property type="entry name" value="Lactamase beta 2"/>
    <property type="match status" value="1"/>
</dbReference>
<evidence type="ECO:0000256" key="1">
    <source>
        <dbReference type="ARBA" id="ARBA00006759"/>
    </source>
</evidence>
<dbReference type="Proteomes" id="UP000694866">
    <property type="component" value="Unplaced"/>
</dbReference>
<dbReference type="Gene3D" id="1.10.10.10">
    <property type="entry name" value="Winged helix-like DNA-binding domain superfamily/Winged helix DNA-binding domain"/>
    <property type="match status" value="1"/>
</dbReference>
<dbReference type="GO" id="GO:0046872">
    <property type="term" value="F:metal ion binding"/>
    <property type="evidence" value="ECO:0007669"/>
    <property type="project" value="UniProtKB-KW"/>
</dbReference>
<dbReference type="GO" id="GO:0016787">
    <property type="term" value="F:hydrolase activity"/>
    <property type="evidence" value="ECO:0007669"/>
    <property type="project" value="UniProtKB-KW"/>
</dbReference>
<reference evidence="9" key="2">
    <citation type="submission" date="2025-04" db="UniProtKB">
        <authorList>
            <consortium name="RefSeq"/>
        </authorList>
    </citation>
    <scope>IDENTIFICATION</scope>
    <source>
        <strain evidence="9">USDA-PBARC FA_bdor</strain>
        <tissue evidence="9">Whole organism</tissue>
    </source>
</reference>
<sequence>MSLTALPLVSRLSKRVIRILGCNPGVMTLQGTNTYLVGTGKSRVLIDAGDEHTSAEYTKLLKSVLEEEKTTISHLLITHWHHDHIGGAKDVQNLIKSSSNTAPAVWKLPRSPEDQQPEEYPVELNLLEDEQSFEVEGAKLTVKHTPGHTTDHVCLVLQEENVLFSGDCILGETTAVFEDLKDYLTSLDKILGLKNSVIYPGHGPVVEDPTPKILYYIEHRRKREEAIVQVLKNTDKSLDEMEIVGFIYQETPKDLWPAAAVNVKHHLQKLLKEERVSTGRDNKWTIAS</sequence>
<name>A0A0C9Q1M0_9HYME</name>
<feature type="domain" description="Metallo-beta-lactamase" evidence="6">
    <location>
        <begin position="31"/>
        <end position="202"/>
    </location>
</feature>
<evidence type="ECO:0000256" key="3">
    <source>
        <dbReference type="ARBA" id="ARBA00022801"/>
    </source>
</evidence>
<dbReference type="OrthoDB" id="17458at2759"/>
<dbReference type="GeneID" id="105264159"/>
<dbReference type="Pfam" id="PF17778">
    <property type="entry name" value="WHD_BLACT"/>
    <property type="match status" value="1"/>
</dbReference>
<evidence type="ECO:0000313" key="8">
    <source>
        <dbReference type="Proteomes" id="UP000694866"/>
    </source>
</evidence>
<protein>
    <recommendedName>
        <fullName evidence="5">Beta-lactamase-like protein 2 homolog</fullName>
    </recommendedName>
</protein>
<dbReference type="SUPFAM" id="SSF56281">
    <property type="entry name" value="Metallo-hydrolase/oxidoreductase"/>
    <property type="match status" value="1"/>
</dbReference>
<dbReference type="Gene3D" id="3.60.15.10">
    <property type="entry name" value="Ribonuclease Z/Hydroxyacylglutathione hydrolase-like"/>
    <property type="match status" value="1"/>
</dbReference>
<evidence type="ECO:0000256" key="5">
    <source>
        <dbReference type="ARBA" id="ARBA00069358"/>
    </source>
</evidence>
<dbReference type="PANTHER" id="PTHR23131:SF0">
    <property type="entry name" value="ENDORIBONUCLEASE LACTB2"/>
    <property type="match status" value="1"/>
</dbReference>
<accession>A0A0C9Q1M0</accession>
<evidence type="ECO:0000256" key="2">
    <source>
        <dbReference type="ARBA" id="ARBA00022723"/>
    </source>
</evidence>
<evidence type="ECO:0000313" key="9">
    <source>
        <dbReference type="RefSeq" id="XP_011299125.1"/>
    </source>
</evidence>
<dbReference type="EMBL" id="GBYB01007793">
    <property type="protein sequence ID" value="JAG77560.1"/>
    <property type="molecule type" value="Transcribed_RNA"/>
</dbReference>
<dbReference type="GO" id="GO:0003727">
    <property type="term" value="F:single-stranded RNA binding"/>
    <property type="evidence" value="ECO:0007669"/>
    <property type="project" value="TreeGrafter"/>
</dbReference>
<dbReference type="InterPro" id="IPR047921">
    <property type="entry name" value="LACTB2-like_MBL-fold"/>
</dbReference>
<dbReference type="RefSeq" id="XP_011299125.1">
    <property type="nucleotide sequence ID" value="XM_011300823.1"/>
</dbReference>
<dbReference type="AlphaFoldDB" id="A0A0C9Q1M0"/>
<keyword evidence="4" id="KW-0862">Zinc</keyword>
<evidence type="ECO:0000313" key="7">
    <source>
        <dbReference type="EMBL" id="JAG77560.1"/>
    </source>
</evidence>
<dbReference type="PANTHER" id="PTHR23131">
    <property type="entry name" value="ENDORIBONUCLEASE LACTB2"/>
    <property type="match status" value="1"/>
</dbReference>
<keyword evidence="8" id="KW-1185">Reference proteome</keyword>
<proteinExistence type="inferred from homology"/>
<accession>A0A9R1SXS0</accession>
<evidence type="ECO:0000259" key="6">
    <source>
        <dbReference type="SMART" id="SM00849"/>
    </source>
</evidence>
<comment type="similarity">
    <text evidence="1">Belongs to the metallo-beta-lactamase superfamily. Glyoxalase II family.</text>
</comment>
<dbReference type="Pfam" id="PF00753">
    <property type="entry name" value="Lactamase_B"/>
    <property type="match status" value="1"/>
</dbReference>
<dbReference type="InterPro" id="IPR050662">
    <property type="entry name" value="Sec-metab_biosynth-thioest"/>
</dbReference>
<keyword evidence="2" id="KW-0479">Metal-binding</keyword>
<dbReference type="GO" id="GO:0031123">
    <property type="term" value="P:RNA 3'-end processing"/>
    <property type="evidence" value="ECO:0007669"/>
    <property type="project" value="UniProtKB-ARBA"/>
</dbReference>
<dbReference type="GO" id="GO:0004521">
    <property type="term" value="F:RNA endonuclease activity"/>
    <property type="evidence" value="ECO:0007669"/>
    <property type="project" value="TreeGrafter"/>
</dbReference>
<dbReference type="InterPro" id="IPR041516">
    <property type="entry name" value="LACTB2_WH"/>
</dbReference>
<organism evidence="7">
    <name type="scientific">Fopius arisanus</name>
    <dbReference type="NCBI Taxonomy" id="64838"/>
    <lineage>
        <taxon>Eukaryota</taxon>
        <taxon>Metazoa</taxon>
        <taxon>Ecdysozoa</taxon>
        <taxon>Arthropoda</taxon>
        <taxon>Hexapoda</taxon>
        <taxon>Insecta</taxon>
        <taxon>Pterygota</taxon>
        <taxon>Neoptera</taxon>
        <taxon>Endopterygota</taxon>
        <taxon>Hymenoptera</taxon>
        <taxon>Apocrita</taxon>
        <taxon>Ichneumonoidea</taxon>
        <taxon>Braconidae</taxon>
        <taxon>Opiinae</taxon>
        <taxon>Fopius</taxon>
    </lineage>
</organism>
<dbReference type="KEGG" id="fas:105264159"/>
<dbReference type="SMART" id="SM00849">
    <property type="entry name" value="Lactamase_B"/>
    <property type="match status" value="1"/>
</dbReference>